<name>A0A1B6E9H2_9HEMI</name>
<evidence type="ECO:0000256" key="6">
    <source>
        <dbReference type="ARBA" id="ARBA00045654"/>
    </source>
</evidence>
<dbReference type="InterPro" id="IPR026825">
    <property type="entry name" value="Vac14"/>
</dbReference>
<dbReference type="Pfam" id="PF11916">
    <property type="entry name" value="Vac14_Fig4_bd"/>
    <property type="match status" value="1"/>
</dbReference>
<comment type="subcellular location">
    <subcellularLocation>
        <location evidence="1">Endomembrane system</location>
    </subcellularLocation>
</comment>
<evidence type="ECO:0000256" key="1">
    <source>
        <dbReference type="ARBA" id="ARBA00004308"/>
    </source>
</evidence>
<feature type="domain" description="Vacuolar protein 14 C-terminal Fig4-binding" evidence="8">
    <location>
        <begin position="460"/>
        <end position="637"/>
    </location>
</feature>
<evidence type="ECO:0000256" key="7">
    <source>
        <dbReference type="ARBA" id="ARBA00047092"/>
    </source>
</evidence>
<accession>A0A1B6E9H2</accession>
<organism evidence="9">
    <name type="scientific">Clastoptera arizonana</name>
    <name type="common">Arizona spittle bug</name>
    <dbReference type="NCBI Taxonomy" id="38151"/>
    <lineage>
        <taxon>Eukaryota</taxon>
        <taxon>Metazoa</taxon>
        <taxon>Ecdysozoa</taxon>
        <taxon>Arthropoda</taxon>
        <taxon>Hexapoda</taxon>
        <taxon>Insecta</taxon>
        <taxon>Pterygota</taxon>
        <taxon>Neoptera</taxon>
        <taxon>Paraneoptera</taxon>
        <taxon>Hemiptera</taxon>
        <taxon>Auchenorrhyncha</taxon>
        <taxon>Cercopoidea</taxon>
        <taxon>Clastopteridae</taxon>
        <taxon>Clastoptera</taxon>
    </lineage>
</organism>
<gene>
    <name evidence="9" type="ORF">g.16150</name>
</gene>
<evidence type="ECO:0000256" key="4">
    <source>
        <dbReference type="ARBA" id="ARBA00022737"/>
    </source>
</evidence>
<dbReference type="AlphaFoldDB" id="A0A1B6E9H2"/>
<dbReference type="InterPro" id="IPR016024">
    <property type="entry name" value="ARM-type_fold"/>
</dbReference>
<dbReference type="SUPFAM" id="SSF48371">
    <property type="entry name" value="ARM repeat"/>
    <property type="match status" value="1"/>
</dbReference>
<comment type="similarity">
    <text evidence="2">Belongs to the VAC14 family.</text>
</comment>
<reference evidence="9" key="1">
    <citation type="submission" date="2015-12" db="EMBL/GenBank/DDBJ databases">
        <title>De novo transcriptome assembly of four potential Pierce s Disease insect vectors from Arizona vineyards.</title>
        <authorList>
            <person name="Tassone E.E."/>
        </authorList>
    </citation>
    <scope>NUCLEOTIDE SEQUENCE</scope>
</reference>
<evidence type="ECO:0000256" key="2">
    <source>
        <dbReference type="ARBA" id="ARBA00010225"/>
    </source>
</evidence>
<dbReference type="GO" id="GO:0010008">
    <property type="term" value="C:endosome membrane"/>
    <property type="evidence" value="ECO:0007669"/>
    <property type="project" value="TreeGrafter"/>
</dbReference>
<dbReference type="PANTHER" id="PTHR16023">
    <property type="entry name" value="TAX1 BINDING PROTEIN-RELATED"/>
    <property type="match status" value="1"/>
</dbReference>
<evidence type="ECO:0000259" key="8">
    <source>
        <dbReference type="Pfam" id="PF11916"/>
    </source>
</evidence>
<evidence type="ECO:0000256" key="3">
    <source>
        <dbReference type="ARBA" id="ARBA00013840"/>
    </source>
</evidence>
<dbReference type="InterPro" id="IPR011989">
    <property type="entry name" value="ARM-like"/>
</dbReference>
<dbReference type="GO" id="GO:0070772">
    <property type="term" value="C:PAS complex"/>
    <property type="evidence" value="ECO:0007669"/>
    <property type="project" value="InterPro"/>
</dbReference>
<sequence length="706" mass="80365">MSEKDYAPLSAACVRALNDKIYDKRKAAAQEIEKMVKDFAANNKKNEIRRLLKVLGQDFATSQNAHSRKGGLIGLAAIAIALGKDTSEYTEGLIRPILANFSDSDLRVRYYACESLYNVVKVARSSVLPHFTEVFSALSKLAADPDQSVKTASEHLDRLLKDIVTESATFDLISFMPLLRERLYATNPFARQFIINWVAVLDAVPEIDIILFLPEILDGLFLILEDSTLEIKKMCETVLDEFLHNIKQDPSRVDFAAMINNLVEHAQAVDELLQFTAITWIKEFVTLSNRSMLPYASGILGAVLPCLAYNTDARKNIKVTAQAVNCNLMSLITSNDDTEKNIAKEELDLPSIVKVFSDHLIHTSVQTKIAVLKWIFHLHTNIPNRMTPHIETLFPVLLKVLCDSSDEVVEHDLEVLAEIISQRPINYKPAENNFQGTSLQNPYFSKFIVSLLDQFRCDRHLLQDRGSFIIRQMCILINPEDIYRTLAEILKVEENLKFATVMVENLNTILLTSSELFDLRSKLKDLKTEESCQIFCCLYETWCHSPVATIALCFLTQNYEHVCEIIKIFGSIEITVELLTEIDKLIQLLESPIFTYLRLELLNVSGNGHLVQALYGLLMLLPQTDAFHTLRHRLECIPKLQMNVKKLDTEPMKNFRCQQIDFSQLVQHFIKVQDKHKLHKNNTRTVTLLKKGAQNIYIDNASTLFN</sequence>
<proteinExistence type="inferred from homology"/>
<comment type="subunit">
    <text evidence="7">Forms pentamers. Component of the PI(3,5)P2 regulatory complex/PAS complex, at least composed of PIKFYVE, FIG4 and VAC14. VAC14 nucleates the assembly of the complex and serves as a scaffold by pentamerizing into a star-shaped structure, which can bind a single copy each of PIKFYVE and FIG4 and coordinates their activities. Interacts with NOS1.</text>
</comment>
<evidence type="ECO:0000313" key="9">
    <source>
        <dbReference type="EMBL" id="JAS34570.1"/>
    </source>
</evidence>
<protein>
    <recommendedName>
        <fullName evidence="3">Protein VAC14 homolog</fullName>
    </recommendedName>
</protein>
<dbReference type="Gene3D" id="1.25.10.10">
    <property type="entry name" value="Leucine-rich Repeat Variant"/>
    <property type="match status" value="2"/>
</dbReference>
<dbReference type="EMBL" id="GEDC01002728">
    <property type="protein sequence ID" value="JAS34570.1"/>
    <property type="molecule type" value="Transcribed_RNA"/>
</dbReference>
<dbReference type="GO" id="GO:0006661">
    <property type="term" value="P:phosphatidylinositol biosynthetic process"/>
    <property type="evidence" value="ECO:0007669"/>
    <property type="project" value="InterPro"/>
</dbReference>
<dbReference type="Pfam" id="PF12755">
    <property type="entry name" value="Vac14_Fab1_bd"/>
    <property type="match status" value="1"/>
</dbReference>
<dbReference type="PANTHER" id="PTHR16023:SF0">
    <property type="entry name" value="PROTEIN VAC14 HOMOLOG"/>
    <property type="match status" value="1"/>
</dbReference>
<evidence type="ECO:0000256" key="5">
    <source>
        <dbReference type="ARBA" id="ARBA00023136"/>
    </source>
</evidence>
<comment type="function">
    <text evidence="6">Scaffold protein component of the PI(3,5)P2 regulatory complex which regulates both the synthesis and turnover of phosphatidylinositol 3,5-bisphosphate (PtdIns(3,5)P2). Pentamerizes into a star-shaped structure and nucleates the assembly of the complex. The pentamer binds a single copy each of PIKFYVE and FIG4 and coordinates both PIKfyve kinase activity and FIG4 phosphatase activity, being required to maintain normal levels of phosphatidylinositol 3-phosphate (PtdIns(3)P) and phosphatidylinositol 5-phosphate (PtdIns(5)P). Plays a role in the biogenesis of endosome carrier vesicles (ECV) / multivesicular bodies (MVB) transport intermediates from early endosomes.</text>
</comment>
<keyword evidence="5" id="KW-0472">Membrane</keyword>
<keyword evidence="4" id="KW-0677">Repeat</keyword>
<dbReference type="InterPro" id="IPR021841">
    <property type="entry name" value="VAC14_Fig4p-bd"/>
</dbReference>